<dbReference type="PANTHER" id="PTHR12143">
    <property type="entry name" value="PEPTIDE N-GLYCANASE PNGASE -RELATED"/>
    <property type="match status" value="1"/>
</dbReference>
<protein>
    <submittedName>
        <fullName evidence="2">Glycoside hydrolase family 92 protein</fullName>
    </submittedName>
</protein>
<dbReference type="GO" id="GO:0005829">
    <property type="term" value="C:cytosol"/>
    <property type="evidence" value="ECO:0007669"/>
    <property type="project" value="TreeGrafter"/>
</dbReference>
<feature type="domain" description="Glycosyl hydrolase family 92" evidence="1">
    <location>
        <begin position="2"/>
        <end position="178"/>
    </location>
</feature>
<organism evidence="2 3">
    <name type="scientific">Candidatus Onthomorpha intestinigallinarum</name>
    <dbReference type="NCBI Taxonomy" id="2840880"/>
    <lineage>
        <taxon>Bacteria</taxon>
        <taxon>Pseudomonadati</taxon>
        <taxon>Bacteroidota</taxon>
        <taxon>Bacteroidia</taxon>
        <taxon>Bacteroidales</taxon>
        <taxon>Candidatus Onthomorpha</taxon>
    </lineage>
</organism>
<reference evidence="2" key="2">
    <citation type="submission" date="2021-04" db="EMBL/GenBank/DDBJ databases">
        <authorList>
            <person name="Gilroy R."/>
        </authorList>
    </citation>
    <scope>NUCLEOTIDE SEQUENCE</scope>
    <source>
        <strain evidence="2">Gambia16-930</strain>
    </source>
</reference>
<dbReference type="Gene3D" id="2.60.120.260">
    <property type="entry name" value="Galactose-binding domain-like"/>
    <property type="match status" value="1"/>
</dbReference>
<dbReference type="Proteomes" id="UP000824267">
    <property type="component" value="Unassembled WGS sequence"/>
</dbReference>
<sequence length="434" mass="48700">NTLIDLMGGDEAFCTKLDSCFFTDSKTSGRVQADVTGLIGQYCHGNEPSQHTAYLYAYAGKAYRTQELVRRILTELYSNRPDGICGNDDAGQMSAWFVMSAMGFYPVCPASNQYVIGAPLFDKVTINLENGKKFEIIAQGAEQNAYVRSLKLNGKEYDKTYLNYDDIKDGGVLEFAMTDKPIMEFGRAESSRPTSRIKDNLICISPSLSYEGTGTFTDSLTVDVNAFCKDDTIVVEFGDGTCRNFLGEGSFSIHDSRNIVIYAKNGTSSQSVECRFYKIPKGRSIKILTKYDPQYTAGGDQGLIDLKRGTDNWKLGCWQGYWGEDLEAVTDLGEKQRIKRVGGNFIQDEKSWIFMPLTVEYHVSDDGINFRLLEKIDNEIPQDKSGCITHTFFTSKEINARYIKIKAKNTGVNPDWHLSKGEKAWLFTDEIIIE</sequence>
<gene>
    <name evidence="2" type="ORF">IAC47_05200</name>
</gene>
<dbReference type="Gene3D" id="1.20.1610.10">
    <property type="entry name" value="alpha-1,2-mannosidases domains"/>
    <property type="match status" value="1"/>
</dbReference>
<dbReference type="InterPro" id="IPR012939">
    <property type="entry name" value="Glyco_hydro_92"/>
</dbReference>
<evidence type="ECO:0000313" key="3">
    <source>
        <dbReference type="Proteomes" id="UP000824267"/>
    </source>
</evidence>
<dbReference type="InterPro" id="IPR008928">
    <property type="entry name" value="6-hairpin_glycosidase_sf"/>
</dbReference>
<dbReference type="GO" id="GO:0006516">
    <property type="term" value="P:glycoprotein catabolic process"/>
    <property type="evidence" value="ECO:0007669"/>
    <property type="project" value="TreeGrafter"/>
</dbReference>
<comment type="caution">
    <text evidence="2">The sequence shown here is derived from an EMBL/GenBank/DDBJ whole genome shotgun (WGS) entry which is preliminary data.</text>
</comment>
<accession>A0A9D1RIE4</accession>
<dbReference type="GO" id="GO:0005975">
    <property type="term" value="P:carbohydrate metabolic process"/>
    <property type="evidence" value="ECO:0007669"/>
    <property type="project" value="InterPro"/>
</dbReference>
<dbReference type="Pfam" id="PF07971">
    <property type="entry name" value="Glyco_hydro_92"/>
    <property type="match status" value="1"/>
</dbReference>
<dbReference type="PANTHER" id="PTHR12143:SF39">
    <property type="entry name" value="SECRETED PROTEIN"/>
    <property type="match status" value="1"/>
</dbReference>
<proteinExistence type="predicted"/>
<dbReference type="GO" id="GO:0000224">
    <property type="term" value="F:peptide-N4-(N-acetyl-beta-glucosaminyl)asparagine amidase activity"/>
    <property type="evidence" value="ECO:0007669"/>
    <property type="project" value="TreeGrafter"/>
</dbReference>
<dbReference type="AlphaFoldDB" id="A0A9D1RIE4"/>
<dbReference type="SUPFAM" id="SSF48208">
    <property type="entry name" value="Six-hairpin glycosidases"/>
    <property type="match status" value="1"/>
</dbReference>
<evidence type="ECO:0000313" key="2">
    <source>
        <dbReference type="EMBL" id="HIW87653.1"/>
    </source>
</evidence>
<evidence type="ECO:0000259" key="1">
    <source>
        <dbReference type="Pfam" id="PF07971"/>
    </source>
</evidence>
<keyword evidence="2" id="KW-0378">Hydrolase</keyword>
<feature type="non-terminal residue" evidence="2">
    <location>
        <position position="1"/>
    </location>
</feature>
<dbReference type="SUPFAM" id="SSF49785">
    <property type="entry name" value="Galactose-binding domain-like"/>
    <property type="match status" value="1"/>
</dbReference>
<dbReference type="InterPro" id="IPR008979">
    <property type="entry name" value="Galactose-bd-like_sf"/>
</dbReference>
<dbReference type="FunFam" id="3.30.2080.10:FF:000001">
    <property type="entry name" value="Alpha-1,2-mannosidase subfamily"/>
    <property type="match status" value="1"/>
</dbReference>
<dbReference type="Gene3D" id="3.30.2080.10">
    <property type="entry name" value="GH92 mannosidase domain"/>
    <property type="match status" value="1"/>
</dbReference>
<name>A0A9D1RIE4_9BACT</name>
<dbReference type="EMBL" id="DXGG01000164">
    <property type="protein sequence ID" value="HIW87653.1"/>
    <property type="molecule type" value="Genomic_DNA"/>
</dbReference>
<reference evidence="2" key="1">
    <citation type="journal article" date="2021" name="PeerJ">
        <title>Extensive microbial diversity within the chicken gut microbiome revealed by metagenomics and culture.</title>
        <authorList>
            <person name="Gilroy R."/>
            <person name="Ravi A."/>
            <person name="Getino M."/>
            <person name="Pursley I."/>
            <person name="Horton D.L."/>
            <person name="Alikhan N.F."/>
            <person name="Baker D."/>
            <person name="Gharbi K."/>
            <person name="Hall N."/>
            <person name="Watson M."/>
            <person name="Adriaenssens E.M."/>
            <person name="Foster-Nyarko E."/>
            <person name="Jarju S."/>
            <person name="Secka A."/>
            <person name="Antonio M."/>
            <person name="Oren A."/>
            <person name="Chaudhuri R.R."/>
            <person name="La Ragione R."/>
            <person name="Hildebrand F."/>
            <person name="Pallen M.J."/>
        </authorList>
    </citation>
    <scope>NUCLEOTIDE SEQUENCE</scope>
    <source>
        <strain evidence="2">Gambia16-930</strain>
    </source>
</reference>
<dbReference type="InterPro" id="IPR050883">
    <property type="entry name" value="PNGase"/>
</dbReference>